<name>A0A2N3X273_9PSEU</name>
<dbReference type="OrthoDB" id="3637277at2"/>
<dbReference type="EMBL" id="PJMY01000001">
    <property type="protein sequence ID" value="PKW00229.1"/>
    <property type="molecule type" value="Genomic_DNA"/>
</dbReference>
<keyword evidence="3" id="KW-1185">Reference proteome</keyword>
<feature type="compositionally biased region" description="Low complexity" evidence="1">
    <location>
        <begin position="30"/>
        <end position="58"/>
    </location>
</feature>
<evidence type="ECO:0000313" key="3">
    <source>
        <dbReference type="Proteomes" id="UP000233750"/>
    </source>
</evidence>
<proteinExistence type="predicted"/>
<sequence length="213" mass="21383">MTACASKDDQVTKTSTLAAAAATLFLAAACSSTPGTPSPAPSNAGSVPSGSVPTSSDTAPGVPKVSAPLNAAKYEQDPCSLLTKEQAGQFIGGLRASSKDSSSPACTWNGENGDSIGVTFIPNQGGLATVYKNGRNGGSAYFEPAEVAGYPAAYVDVSDDRKTIGCQISVGITDSEVFAVSNNLQTSSPLYGKPCPAVLKAAELVVAKLKDGA</sequence>
<gene>
    <name evidence="2" type="ORF">ATK30_0320</name>
</gene>
<evidence type="ECO:0000313" key="2">
    <source>
        <dbReference type="EMBL" id="PKW00229.1"/>
    </source>
</evidence>
<dbReference type="AlphaFoldDB" id="A0A2N3X273"/>
<reference evidence="2 3" key="1">
    <citation type="submission" date="2017-12" db="EMBL/GenBank/DDBJ databases">
        <title>Sequencing the genomes of 1000 Actinobacteria strains.</title>
        <authorList>
            <person name="Klenk H.-P."/>
        </authorList>
    </citation>
    <scope>NUCLEOTIDE SEQUENCE [LARGE SCALE GENOMIC DNA]</scope>
    <source>
        <strain evidence="2 3">DSM 45165</strain>
    </source>
</reference>
<dbReference type="Pfam" id="PF12079">
    <property type="entry name" value="DUF3558"/>
    <property type="match status" value="1"/>
</dbReference>
<dbReference type="Proteomes" id="UP000233750">
    <property type="component" value="Unassembled WGS sequence"/>
</dbReference>
<organism evidence="2 3">
    <name type="scientific">Amycolatopsis echigonensis</name>
    <dbReference type="NCBI Taxonomy" id="2576905"/>
    <lineage>
        <taxon>Bacteria</taxon>
        <taxon>Bacillati</taxon>
        <taxon>Actinomycetota</taxon>
        <taxon>Actinomycetes</taxon>
        <taxon>Pseudonocardiales</taxon>
        <taxon>Pseudonocardiaceae</taxon>
        <taxon>Amycolatopsis</taxon>
    </lineage>
</organism>
<protein>
    <submittedName>
        <fullName evidence="2">Uncharacterized protein DUF3558</fullName>
    </submittedName>
</protein>
<accession>A0A2N3X273</accession>
<feature type="region of interest" description="Disordered" evidence="1">
    <location>
        <begin position="30"/>
        <end position="64"/>
    </location>
</feature>
<dbReference type="InterPro" id="IPR024520">
    <property type="entry name" value="DUF3558"/>
</dbReference>
<dbReference type="PROSITE" id="PS51257">
    <property type="entry name" value="PROKAR_LIPOPROTEIN"/>
    <property type="match status" value="1"/>
</dbReference>
<evidence type="ECO:0000256" key="1">
    <source>
        <dbReference type="SAM" id="MobiDB-lite"/>
    </source>
</evidence>
<comment type="caution">
    <text evidence="2">The sequence shown here is derived from an EMBL/GenBank/DDBJ whole genome shotgun (WGS) entry which is preliminary data.</text>
</comment>